<protein>
    <submittedName>
        <fullName evidence="1">Uncharacterized protein</fullName>
    </submittedName>
</protein>
<evidence type="ECO:0000313" key="1">
    <source>
        <dbReference type="EMBL" id="OOY23444.1"/>
    </source>
</evidence>
<keyword evidence="2" id="KW-1185">Reference proteome</keyword>
<dbReference type="RefSeq" id="WP_078605301.1">
    <property type="nucleotide sequence ID" value="NZ_MPZV01000003.1"/>
</dbReference>
<accession>A0ABX3MUR7</accession>
<comment type="caution">
    <text evidence="1">The sequence shown here is derived from an EMBL/GenBank/DDBJ whole genome shotgun (WGS) entry which is preliminary data.</text>
</comment>
<dbReference type="EMBL" id="MPZV01000003">
    <property type="protein sequence ID" value="OOY23444.1"/>
    <property type="molecule type" value="Genomic_DNA"/>
</dbReference>
<dbReference type="Proteomes" id="UP000190787">
    <property type="component" value="Unassembled WGS sequence"/>
</dbReference>
<reference evidence="1 2" key="1">
    <citation type="submission" date="2016-11" db="EMBL/GenBank/DDBJ databases">
        <title>A multilocus sequence analysis scheme for characterization of bacteria in the genus Thioclava.</title>
        <authorList>
            <person name="Liu Y."/>
            <person name="Shao Z."/>
        </authorList>
    </citation>
    <scope>NUCLEOTIDE SEQUENCE [LARGE SCALE GENOMIC DNA]</scope>
    <source>
        <strain evidence="1 2">TAW-CT134</strain>
    </source>
</reference>
<sequence>MTSPLLPHLLASPKACRLIARIGGDEDGIAQALEMEDALRGALRSTCRLSNVEIDTLASQTPPQEIDLAGAVQTVLMQANF</sequence>
<evidence type="ECO:0000313" key="2">
    <source>
        <dbReference type="Proteomes" id="UP000190787"/>
    </source>
</evidence>
<proteinExistence type="predicted"/>
<gene>
    <name evidence="1" type="ORF">BMI91_13200</name>
</gene>
<name>A0ABX3MUR7_9RHOB</name>
<organism evidence="1 2">
    <name type="scientific">Thioclava sediminum</name>
    <dbReference type="NCBI Taxonomy" id="1915319"/>
    <lineage>
        <taxon>Bacteria</taxon>
        <taxon>Pseudomonadati</taxon>
        <taxon>Pseudomonadota</taxon>
        <taxon>Alphaproteobacteria</taxon>
        <taxon>Rhodobacterales</taxon>
        <taxon>Paracoccaceae</taxon>
        <taxon>Thioclava</taxon>
    </lineage>
</organism>